<dbReference type="Pfam" id="PF02823">
    <property type="entry name" value="ATP-synt_DE_N"/>
    <property type="match status" value="1"/>
</dbReference>
<dbReference type="Gene3D" id="1.20.5.440">
    <property type="entry name" value="ATP synthase delta/epsilon subunit, C-terminal domain"/>
    <property type="match status" value="1"/>
</dbReference>
<keyword evidence="5" id="KW-0999">Mitochondrion inner membrane</keyword>
<evidence type="ECO:0000256" key="4">
    <source>
        <dbReference type="ARBA" id="ARBA00022781"/>
    </source>
</evidence>
<evidence type="ECO:0000259" key="11">
    <source>
        <dbReference type="Pfam" id="PF21335"/>
    </source>
</evidence>
<evidence type="ECO:0000256" key="5">
    <source>
        <dbReference type="ARBA" id="ARBA00022792"/>
    </source>
</evidence>
<dbReference type="PANTHER" id="PTHR13822:SF7">
    <property type="entry name" value="ATP SYNTHASE SUBUNIT DELTA, MITOCHONDRIAL"/>
    <property type="match status" value="1"/>
</dbReference>
<keyword evidence="6" id="KW-0809">Transit peptide</keyword>
<keyword evidence="4" id="KW-0375">Hydrogen ion transport</keyword>
<dbReference type="Pfam" id="PF21335">
    <property type="entry name" value="ATPD_C_metazoa"/>
    <property type="match status" value="1"/>
</dbReference>
<proteinExistence type="inferred from homology"/>
<comment type="similarity">
    <text evidence="2">Belongs to the ATPase epsilon chain family.</text>
</comment>
<keyword evidence="3" id="KW-0813">Transport</keyword>
<feature type="domain" description="F1F0-ATP synthase delta subunit C-terminal" evidence="11">
    <location>
        <begin position="110"/>
        <end position="142"/>
    </location>
</feature>
<dbReference type="InterPro" id="IPR036771">
    <property type="entry name" value="ATPsynth_dsu/esu_N"/>
</dbReference>
<evidence type="ECO:0000256" key="6">
    <source>
        <dbReference type="ARBA" id="ARBA00022946"/>
    </source>
</evidence>
<evidence type="ECO:0000256" key="3">
    <source>
        <dbReference type="ARBA" id="ARBA00022448"/>
    </source>
</evidence>
<evidence type="ECO:0000256" key="2">
    <source>
        <dbReference type="ARBA" id="ARBA00005712"/>
    </source>
</evidence>
<protein>
    <submittedName>
        <fullName evidence="12">ATPD-like protein</fullName>
    </submittedName>
</protein>
<dbReference type="EMBL" id="CP111024">
    <property type="protein sequence ID" value="WAR23307.1"/>
    <property type="molecule type" value="Genomic_DNA"/>
</dbReference>
<keyword evidence="7" id="KW-0406">Ion transport</keyword>
<evidence type="ECO:0000256" key="9">
    <source>
        <dbReference type="ARBA" id="ARBA00023136"/>
    </source>
</evidence>
<name>A0ABY7FQJ3_MYAAR</name>
<dbReference type="InterPro" id="IPR001469">
    <property type="entry name" value="ATP_synth_F1_dsu/esu"/>
</dbReference>
<organism evidence="12 13">
    <name type="scientific">Mya arenaria</name>
    <name type="common">Soft-shell clam</name>
    <dbReference type="NCBI Taxonomy" id="6604"/>
    <lineage>
        <taxon>Eukaryota</taxon>
        <taxon>Metazoa</taxon>
        <taxon>Spiralia</taxon>
        <taxon>Lophotrochozoa</taxon>
        <taxon>Mollusca</taxon>
        <taxon>Bivalvia</taxon>
        <taxon>Autobranchia</taxon>
        <taxon>Heteroconchia</taxon>
        <taxon>Euheterodonta</taxon>
        <taxon>Imparidentia</taxon>
        <taxon>Neoheterodontei</taxon>
        <taxon>Myida</taxon>
        <taxon>Myoidea</taxon>
        <taxon>Myidae</taxon>
        <taxon>Mya</taxon>
    </lineage>
</organism>
<feature type="domain" description="ATP synthase F1 complex delta/epsilon subunit N-terminal" evidence="10">
    <location>
        <begin position="40"/>
        <end position="95"/>
    </location>
</feature>
<evidence type="ECO:0000313" key="12">
    <source>
        <dbReference type="EMBL" id="WAR23307.1"/>
    </source>
</evidence>
<dbReference type="SUPFAM" id="SSF51344">
    <property type="entry name" value="Epsilon subunit of F1F0-ATP synthase N-terminal domain"/>
    <property type="match status" value="1"/>
</dbReference>
<comment type="subcellular location">
    <subcellularLocation>
        <location evidence="1">Mitochondrion inner membrane</location>
    </subcellularLocation>
</comment>
<gene>
    <name evidence="12" type="ORF">MAR_036976</name>
</gene>
<evidence type="ECO:0000256" key="8">
    <source>
        <dbReference type="ARBA" id="ARBA00023128"/>
    </source>
</evidence>
<dbReference type="InterPro" id="IPR020546">
    <property type="entry name" value="ATP_synth_F1_dsu/esu_N"/>
</dbReference>
<sequence length="152" mass="16484">MSLSRHFLRAPRLLSQCQRLAVASQQRCNASEGVKTEMAFTFASPSDVYYQSSEVRQVDVPSLSGSFGVLVNHVPTIAALMPVSSGAITVNSDSTVQLLAEEAHPLDRFDVQTVSSNLNKANSEVLAARSEEEKAEAQIMVDCLTTLQNALR</sequence>
<dbReference type="Gene3D" id="2.60.15.10">
    <property type="entry name" value="F0F1 ATP synthase delta/epsilon subunit, N-terminal"/>
    <property type="match status" value="1"/>
</dbReference>
<reference evidence="12" key="1">
    <citation type="submission" date="2022-11" db="EMBL/GenBank/DDBJ databases">
        <title>Centuries of genome instability and evolution in soft-shell clam transmissible cancer (bioRxiv).</title>
        <authorList>
            <person name="Hart S.F.M."/>
            <person name="Yonemitsu M.A."/>
            <person name="Giersch R.M."/>
            <person name="Beal B.F."/>
            <person name="Arriagada G."/>
            <person name="Davis B.W."/>
            <person name="Ostrander E.A."/>
            <person name="Goff S.P."/>
            <person name="Metzger M.J."/>
        </authorList>
    </citation>
    <scope>NUCLEOTIDE SEQUENCE</scope>
    <source>
        <strain evidence="12">MELC-2E11</strain>
        <tissue evidence="12">Siphon/mantle</tissue>
    </source>
</reference>
<dbReference type="CDD" id="cd12152">
    <property type="entry name" value="F1-ATPase_delta"/>
    <property type="match status" value="1"/>
</dbReference>
<keyword evidence="13" id="KW-1185">Reference proteome</keyword>
<evidence type="ECO:0000259" key="10">
    <source>
        <dbReference type="Pfam" id="PF02823"/>
    </source>
</evidence>
<dbReference type="PANTHER" id="PTHR13822">
    <property type="entry name" value="ATP SYNTHASE DELTA/EPSILON CHAIN"/>
    <property type="match status" value="1"/>
</dbReference>
<accession>A0ABY7FQJ3</accession>
<keyword evidence="8" id="KW-0496">Mitochondrion</keyword>
<dbReference type="Proteomes" id="UP001164746">
    <property type="component" value="Chromosome 13"/>
</dbReference>
<evidence type="ECO:0000256" key="7">
    <source>
        <dbReference type="ARBA" id="ARBA00023065"/>
    </source>
</evidence>
<evidence type="ECO:0000313" key="13">
    <source>
        <dbReference type="Proteomes" id="UP001164746"/>
    </source>
</evidence>
<keyword evidence="9" id="KW-0472">Membrane</keyword>
<dbReference type="InterPro" id="IPR048937">
    <property type="entry name" value="ATPD_C_metazoa"/>
</dbReference>
<evidence type="ECO:0000256" key="1">
    <source>
        <dbReference type="ARBA" id="ARBA00004273"/>
    </source>
</evidence>